<gene>
    <name evidence="1" type="ORF">CLV25_11186</name>
</gene>
<dbReference type="Gene3D" id="3.30.70.1290">
    <property type="entry name" value="Transposase IS200-like"/>
    <property type="match status" value="1"/>
</dbReference>
<dbReference type="InterPro" id="IPR036515">
    <property type="entry name" value="Transposase_17_sf"/>
</dbReference>
<accession>A0A4R2EE45</accession>
<dbReference type="GO" id="GO:0006313">
    <property type="term" value="P:DNA transposition"/>
    <property type="evidence" value="ECO:0007669"/>
    <property type="project" value="InterPro"/>
</dbReference>
<keyword evidence="2" id="KW-1185">Reference proteome</keyword>
<name>A0A4R2EE45_9BACT</name>
<proteinExistence type="predicted"/>
<evidence type="ECO:0000313" key="2">
    <source>
        <dbReference type="Proteomes" id="UP000294830"/>
    </source>
</evidence>
<evidence type="ECO:0008006" key="3">
    <source>
        <dbReference type="Google" id="ProtNLM"/>
    </source>
</evidence>
<dbReference type="AlphaFoldDB" id="A0A4R2EE45"/>
<protein>
    <recommendedName>
        <fullName evidence="3">Transposase IS200-like domain-containing protein</fullName>
    </recommendedName>
</protein>
<dbReference type="GO" id="GO:0003677">
    <property type="term" value="F:DNA binding"/>
    <property type="evidence" value="ECO:0007669"/>
    <property type="project" value="InterPro"/>
</dbReference>
<organism evidence="1 2">
    <name type="scientific">Acetobacteroides hydrogenigenes</name>
    <dbReference type="NCBI Taxonomy" id="979970"/>
    <lineage>
        <taxon>Bacteria</taxon>
        <taxon>Pseudomonadati</taxon>
        <taxon>Bacteroidota</taxon>
        <taxon>Bacteroidia</taxon>
        <taxon>Bacteroidales</taxon>
        <taxon>Rikenellaceae</taxon>
        <taxon>Acetobacteroides</taxon>
    </lineage>
</organism>
<dbReference type="GO" id="GO:0004803">
    <property type="term" value="F:transposase activity"/>
    <property type="evidence" value="ECO:0007669"/>
    <property type="project" value="InterPro"/>
</dbReference>
<comment type="caution">
    <text evidence="1">The sequence shown here is derived from an EMBL/GenBank/DDBJ whole genome shotgun (WGS) entry which is preliminary data.</text>
</comment>
<evidence type="ECO:0000313" key="1">
    <source>
        <dbReference type="EMBL" id="TCN65406.1"/>
    </source>
</evidence>
<sequence>MYIALYKFVDGCDGWDCRGETYFAHKMVIPHHYPNVVLHEYVIMPNHVHCIVQIVDDGGCGEYNGVCKGEKFFAPTCAPPIAPNNCTRALPNIS</sequence>
<dbReference type="EMBL" id="SLWB01000011">
    <property type="protein sequence ID" value="TCN65406.1"/>
    <property type="molecule type" value="Genomic_DNA"/>
</dbReference>
<dbReference type="SUPFAM" id="SSF143422">
    <property type="entry name" value="Transposase IS200-like"/>
    <property type="match status" value="1"/>
</dbReference>
<reference evidence="1 2" key="1">
    <citation type="submission" date="2019-03" db="EMBL/GenBank/DDBJ databases">
        <title>Genomic Encyclopedia of Archaeal and Bacterial Type Strains, Phase II (KMG-II): from individual species to whole genera.</title>
        <authorList>
            <person name="Goeker M."/>
        </authorList>
    </citation>
    <scope>NUCLEOTIDE SEQUENCE [LARGE SCALE GENOMIC DNA]</scope>
    <source>
        <strain evidence="1 2">RL-C</strain>
    </source>
</reference>
<dbReference type="Proteomes" id="UP000294830">
    <property type="component" value="Unassembled WGS sequence"/>
</dbReference>